<organism evidence="2 3">
    <name type="scientific">Phaeobacter italicus</name>
    <dbReference type="NCBI Taxonomy" id="481446"/>
    <lineage>
        <taxon>Bacteria</taxon>
        <taxon>Pseudomonadati</taxon>
        <taxon>Pseudomonadota</taxon>
        <taxon>Alphaproteobacteria</taxon>
        <taxon>Rhodobacterales</taxon>
        <taxon>Roseobacteraceae</taxon>
        <taxon>Phaeobacter</taxon>
    </lineage>
</organism>
<evidence type="ECO:0000313" key="3">
    <source>
        <dbReference type="Proteomes" id="UP000043764"/>
    </source>
</evidence>
<feature type="compositionally biased region" description="Basic and acidic residues" evidence="1">
    <location>
        <begin position="13"/>
        <end position="27"/>
    </location>
</feature>
<evidence type="ECO:0000256" key="1">
    <source>
        <dbReference type="SAM" id="MobiDB-lite"/>
    </source>
</evidence>
<protein>
    <submittedName>
        <fullName evidence="2">Uncharacterized protein</fullName>
    </submittedName>
</protein>
<dbReference type="AlphaFoldDB" id="A0A0H5D540"/>
<dbReference type="Proteomes" id="UP000043764">
    <property type="component" value="Unassembled WGS sequence"/>
</dbReference>
<dbReference type="EMBL" id="CVRL01000035">
    <property type="protein sequence ID" value="CRL11833.1"/>
    <property type="molecule type" value="Genomic_DNA"/>
</dbReference>
<reference evidence="3" key="1">
    <citation type="submission" date="2015-05" db="EMBL/GenBank/DDBJ databases">
        <authorList>
            <person name="Rodrigo-Torres Lidia"/>
            <person name="Arahal R.David."/>
        </authorList>
    </citation>
    <scope>NUCLEOTIDE SEQUENCE [LARGE SCALE GENOMIC DNA]</scope>
    <source>
        <strain evidence="3">CECT 7321</strain>
    </source>
</reference>
<feature type="region of interest" description="Disordered" evidence="1">
    <location>
        <begin position="1"/>
        <end position="27"/>
    </location>
</feature>
<accession>A0A0H5D540</accession>
<name>A0A0H5D540_9RHOB</name>
<sequence>MASRSSWKSPPHRRAEPGFRGPECRGLDAEGRPARGWTGAGLIGAGADWPACCFSSFGLARRCGAGGCWGLSRSGDRICDRICDRRRGRRRREDVGQAGQGLADRIPICPRKARRAKLRSLAAPRRAGPILGRLSWWRGQICRGRAGCDRSPNSLTHPSETFVTAAFGG</sequence>
<keyword evidence="3" id="KW-1185">Reference proteome</keyword>
<gene>
    <name evidence="2" type="ORF">NIT7321_02703</name>
</gene>
<evidence type="ECO:0000313" key="2">
    <source>
        <dbReference type="EMBL" id="CRL11833.1"/>
    </source>
</evidence>
<proteinExistence type="predicted"/>